<dbReference type="Pfam" id="PF20143">
    <property type="entry name" value="NAD_kinase_C"/>
    <property type="match status" value="1"/>
</dbReference>
<dbReference type="InterPro" id="IPR017437">
    <property type="entry name" value="ATP-NAD_kinase_PpnK-typ_C"/>
</dbReference>
<accession>D2QAR0</accession>
<dbReference type="STRING" id="401473.BDP_1277"/>
<feature type="binding site" evidence="6">
    <location>
        <position position="210"/>
    </location>
    <ligand>
        <name>NAD(+)</name>
        <dbReference type="ChEBI" id="CHEBI:57540"/>
    </ligand>
</feature>
<dbReference type="InterPro" id="IPR017438">
    <property type="entry name" value="ATP-NAD_kinase_N"/>
</dbReference>
<dbReference type="PANTHER" id="PTHR20275:SF0">
    <property type="entry name" value="NAD KINASE"/>
    <property type="match status" value="1"/>
</dbReference>
<comment type="cofactor">
    <cofactor evidence="6">
        <name>a divalent metal cation</name>
        <dbReference type="ChEBI" id="CHEBI:60240"/>
    </cofactor>
</comment>
<dbReference type="PANTHER" id="PTHR20275">
    <property type="entry name" value="NAD KINASE"/>
    <property type="match status" value="1"/>
</dbReference>
<dbReference type="HAMAP" id="MF_00361">
    <property type="entry name" value="NAD_kinase"/>
    <property type="match status" value="1"/>
</dbReference>
<gene>
    <name evidence="6" type="primary">nadK</name>
    <name evidence="7" type="ordered locus">BDP_1277</name>
</gene>
<keyword evidence="4 6" id="KW-0520">NAD</keyword>
<dbReference type="GO" id="GO:0003951">
    <property type="term" value="F:NAD+ kinase activity"/>
    <property type="evidence" value="ECO:0007669"/>
    <property type="project" value="UniProtKB-UniRule"/>
</dbReference>
<dbReference type="GO" id="GO:0005524">
    <property type="term" value="F:ATP binding"/>
    <property type="evidence" value="ECO:0007669"/>
    <property type="project" value="UniProtKB-KW"/>
</dbReference>
<evidence type="ECO:0000256" key="2">
    <source>
        <dbReference type="ARBA" id="ARBA00022777"/>
    </source>
</evidence>
<evidence type="ECO:0000313" key="8">
    <source>
        <dbReference type="Proteomes" id="UP000008693"/>
    </source>
</evidence>
<dbReference type="Gene3D" id="3.40.50.10330">
    <property type="entry name" value="Probable inorganic polyphosphate/atp-NAD kinase, domain 1"/>
    <property type="match status" value="1"/>
</dbReference>
<dbReference type="Proteomes" id="UP000008693">
    <property type="component" value="Chromosome"/>
</dbReference>
<comment type="function">
    <text evidence="6">Involved in the regulation of the intracellular balance of NAD and NADP, and is a key enzyme in the biosynthesis of NADP. Catalyzes specifically the phosphorylation on 2'-hydroxyl of the adenosine moiety of NAD to yield NADP.</text>
</comment>
<proteinExistence type="inferred from homology"/>
<dbReference type="Pfam" id="PF01513">
    <property type="entry name" value="NAD_kinase"/>
    <property type="match status" value="1"/>
</dbReference>
<dbReference type="GO" id="GO:0006741">
    <property type="term" value="P:NADP+ biosynthetic process"/>
    <property type="evidence" value="ECO:0007669"/>
    <property type="project" value="UniProtKB-UniRule"/>
</dbReference>
<dbReference type="SUPFAM" id="SSF111331">
    <property type="entry name" value="NAD kinase/diacylglycerol kinase-like"/>
    <property type="match status" value="1"/>
</dbReference>
<dbReference type="InterPro" id="IPR016064">
    <property type="entry name" value="NAD/diacylglycerol_kinase_sf"/>
</dbReference>
<evidence type="ECO:0000256" key="1">
    <source>
        <dbReference type="ARBA" id="ARBA00022679"/>
    </source>
</evidence>
<feature type="active site" description="Proton acceptor" evidence="6">
    <location>
        <position position="105"/>
    </location>
</feature>
<dbReference type="GO" id="GO:0005737">
    <property type="term" value="C:cytoplasm"/>
    <property type="evidence" value="ECO:0007669"/>
    <property type="project" value="UniProtKB-SubCell"/>
</dbReference>
<comment type="catalytic activity">
    <reaction evidence="5 6">
        <text>NAD(+) + ATP = ADP + NADP(+) + H(+)</text>
        <dbReference type="Rhea" id="RHEA:18629"/>
        <dbReference type="ChEBI" id="CHEBI:15378"/>
        <dbReference type="ChEBI" id="CHEBI:30616"/>
        <dbReference type="ChEBI" id="CHEBI:57540"/>
        <dbReference type="ChEBI" id="CHEBI:58349"/>
        <dbReference type="ChEBI" id="CHEBI:456216"/>
        <dbReference type="EC" id="2.7.1.23"/>
    </reaction>
</comment>
<organism evidence="7 8">
    <name type="scientific">Bifidobacterium dentium (strain ATCC 27534 / DSM 20436 / JCM 1195 / Bd1)</name>
    <dbReference type="NCBI Taxonomy" id="401473"/>
    <lineage>
        <taxon>Bacteria</taxon>
        <taxon>Bacillati</taxon>
        <taxon>Actinomycetota</taxon>
        <taxon>Actinomycetes</taxon>
        <taxon>Bifidobacteriales</taxon>
        <taxon>Bifidobacteriaceae</taxon>
        <taxon>Bifidobacterium</taxon>
    </lineage>
</organism>
<dbReference type="EMBL" id="CP001750">
    <property type="protein sequence ID" value="ADB09896.1"/>
    <property type="molecule type" value="Genomic_DNA"/>
</dbReference>
<dbReference type="AlphaFoldDB" id="D2QAR0"/>
<evidence type="ECO:0000256" key="6">
    <source>
        <dbReference type="HAMAP-Rule" id="MF_00361"/>
    </source>
</evidence>
<protein>
    <recommendedName>
        <fullName evidence="6">NAD kinase</fullName>
        <ecNumber evidence="6">2.7.1.23</ecNumber>
    </recommendedName>
    <alternativeName>
        <fullName evidence="6">ATP-dependent NAD kinase</fullName>
    </alternativeName>
</protein>
<keyword evidence="6" id="KW-0067">ATP-binding</keyword>
<keyword evidence="6" id="KW-0963">Cytoplasm</keyword>
<feature type="binding site" evidence="6">
    <location>
        <position position="110"/>
    </location>
    <ligand>
        <name>NAD(+)</name>
        <dbReference type="ChEBI" id="CHEBI:57540"/>
    </ligand>
</feature>
<dbReference type="GO" id="GO:0019674">
    <property type="term" value="P:NAD+ metabolic process"/>
    <property type="evidence" value="ECO:0007669"/>
    <property type="project" value="InterPro"/>
</dbReference>
<dbReference type="EC" id="2.7.1.23" evidence="6"/>
<keyword evidence="8" id="KW-1185">Reference proteome</keyword>
<dbReference type="HOGENOM" id="CLU_008831_0_0_11"/>
<keyword evidence="6" id="KW-0547">Nucleotide-binding</keyword>
<feature type="binding site" evidence="6">
    <location>
        <begin position="105"/>
        <end position="106"/>
    </location>
    <ligand>
        <name>NAD(+)</name>
        <dbReference type="ChEBI" id="CHEBI:57540"/>
    </ligand>
</feature>
<evidence type="ECO:0000313" key="7">
    <source>
        <dbReference type="EMBL" id="ADB09896.1"/>
    </source>
</evidence>
<keyword evidence="3 6" id="KW-0521">NADP</keyword>
<comment type="subcellular location">
    <subcellularLocation>
        <location evidence="6">Cytoplasm</location>
    </subcellularLocation>
</comment>
<feature type="binding site" evidence="6">
    <location>
        <position position="245"/>
    </location>
    <ligand>
        <name>NAD(+)</name>
        <dbReference type="ChEBI" id="CHEBI:57540"/>
    </ligand>
</feature>
<reference evidence="7 8" key="1">
    <citation type="journal article" date="2009" name="PLoS Genet.">
        <title>The Bifidobacterium dentium Bd1 genome sequence reflects its genetic adaptation to the human oral cavity.</title>
        <authorList>
            <person name="Ventura M."/>
            <person name="Turroni F."/>
            <person name="Zomer A."/>
            <person name="Foroni E."/>
            <person name="Giubellini V."/>
            <person name="Bottacini F."/>
            <person name="Canchaya C."/>
            <person name="Claesson M.J."/>
            <person name="He F."/>
            <person name="Mantzourani M."/>
            <person name="Mulas L."/>
            <person name="Ferrarini A."/>
            <person name="Gao B."/>
            <person name="Delledonne M."/>
            <person name="Henrissat B."/>
            <person name="Coutinho P."/>
            <person name="Oggioni M."/>
            <person name="Gupta R.S."/>
            <person name="Zhang Z."/>
            <person name="Beighton D."/>
            <person name="Fitzgerald G.F."/>
            <person name="O'Toole P.W."/>
            <person name="van Sinderen D."/>
        </authorList>
    </citation>
    <scope>NUCLEOTIDE SEQUENCE [LARGE SCALE GENOMIC DNA]</scope>
    <source>
        <strain evidence="8">ATCC 27534 / DSM 20436 / JCM 1195 / Bd1</strain>
    </source>
</reference>
<feature type="binding site" evidence="6">
    <location>
        <begin position="221"/>
        <end position="226"/>
    </location>
    <ligand>
        <name>NAD(+)</name>
        <dbReference type="ChEBI" id="CHEBI:57540"/>
    </ligand>
</feature>
<dbReference type="eggNOG" id="COG0061">
    <property type="taxonomic scope" value="Bacteria"/>
</dbReference>
<feature type="binding site" evidence="6">
    <location>
        <begin position="180"/>
        <end position="181"/>
    </location>
    <ligand>
        <name>NAD(+)</name>
        <dbReference type="ChEBI" id="CHEBI:57540"/>
    </ligand>
</feature>
<feature type="binding site" evidence="6">
    <location>
        <position position="191"/>
    </location>
    <ligand>
        <name>NAD(+)</name>
        <dbReference type="ChEBI" id="CHEBI:57540"/>
    </ligand>
</feature>
<dbReference type="KEGG" id="bde:BDP_1277"/>
<evidence type="ECO:0000256" key="3">
    <source>
        <dbReference type="ARBA" id="ARBA00022857"/>
    </source>
</evidence>
<evidence type="ECO:0000256" key="4">
    <source>
        <dbReference type="ARBA" id="ARBA00023027"/>
    </source>
</evidence>
<keyword evidence="1 6" id="KW-0808">Transferase</keyword>
<dbReference type="GO" id="GO:0051287">
    <property type="term" value="F:NAD binding"/>
    <property type="evidence" value="ECO:0007669"/>
    <property type="project" value="UniProtKB-ARBA"/>
</dbReference>
<comment type="similarity">
    <text evidence="6">Belongs to the NAD kinase family.</text>
</comment>
<keyword evidence="2 6" id="KW-0418">Kinase</keyword>
<evidence type="ECO:0000256" key="5">
    <source>
        <dbReference type="ARBA" id="ARBA00047925"/>
    </source>
</evidence>
<dbReference type="Gene3D" id="2.60.200.30">
    <property type="entry name" value="Probable inorganic polyphosphate/atp-NAD kinase, domain 2"/>
    <property type="match status" value="1"/>
</dbReference>
<dbReference type="NCBIfam" id="NF002892">
    <property type="entry name" value="PRK03372.1"/>
    <property type="match status" value="1"/>
</dbReference>
<name>D2QAR0_BIFDB</name>
<comment type="caution">
    <text evidence="6">Lacks conserved residue(s) required for the propagation of feature annotation.</text>
</comment>
<sequence length="362" mass="38891">MGDPLTGLARISGTDRSFSFICSISIGVGDVFWSKGSVMVDARHAVVVTHSRLRESGTVVQEAVEQLARAGFRVSIIDNVEAPDFGSQPPAVPDDTEIVVVLGGDGTILRAAELVHCTDVPILGVNLGHVGFLAEFESFQMSEAIRRIADHDYSIDERMIAHADVWLPGSDAPIEDWALNDITLERADRGKMVELSIRVDGVEMSSFGCDGVIVSTPTGSTAYAFSAGGPVMWPNVKALQLIPLAAHALFARPLIIGSGSTFAIDILDDSMSDGWICCDGRRQRALPKGTRIEVRESKGTLRLARLSGVPFTNRLVTKFDLPVVGWREQARKTGDVHHGHVFPKGSACTEHADGMADMTGGE</sequence>
<dbReference type="GO" id="GO:0046872">
    <property type="term" value="F:metal ion binding"/>
    <property type="evidence" value="ECO:0007669"/>
    <property type="project" value="UniProtKB-UniRule"/>
</dbReference>
<dbReference type="InterPro" id="IPR002504">
    <property type="entry name" value="NADK"/>
</dbReference>